<gene>
    <name evidence="1" type="ORF">CSSPJE1EN1_LOCUS9392</name>
</gene>
<keyword evidence="2" id="KW-1185">Reference proteome</keyword>
<name>A0ABP0WAT5_9BRYO</name>
<organism evidence="1 2">
    <name type="scientific">Sphagnum jensenii</name>
    <dbReference type="NCBI Taxonomy" id="128206"/>
    <lineage>
        <taxon>Eukaryota</taxon>
        <taxon>Viridiplantae</taxon>
        <taxon>Streptophyta</taxon>
        <taxon>Embryophyta</taxon>
        <taxon>Bryophyta</taxon>
        <taxon>Sphagnophytina</taxon>
        <taxon>Sphagnopsida</taxon>
        <taxon>Sphagnales</taxon>
        <taxon>Sphagnaceae</taxon>
        <taxon>Sphagnum</taxon>
    </lineage>
</organism>
<dbReference type="EMBL" id="OZ020111">
    <property type="protein sequence ID" value="CAK9263914.1"/>
    <property type="molecule type" value="Genomic_DNA"/>
</dbReference>
<reference evidence="1" key="1">
    <citation type="submission" date="2024-02" db="EMBL/GenBank/DDBJ databases">
        <authorList>
            <consortium name="ELIXIR-Norway"/>
            <consortium name="Elixir Norway"/>
        </authorList>
    </citation>
    <scope>NUCLEOTIDE SEQUENCE</scope>
</reference>
<sequence>MPKDMVVPREANVHGEVMVPKEANMAGEKAKDINNVEHTLVPRETIWAGEEAWIGEKVGEVVKAREVKRAHEIMVFANMHQVKEVVQADKNVKQVK</sequence>
<accession>A0ABP0WAT5</accession>
<evidence type="ECO:0000313" key="2">
    <source>
        <dbReference type="Proteomes" id="UP001497444"/>
    </source>
</evidence>
<evidence type="ECO:0000313" key="1">
    <source>
        <dbReference type="EMBL" id="CAK9263914.1"/>
    </source>
</evidence>
<protein>
    <submittedName>
        <fullName evidence="1">Uncharacterized protein</fullName>
    </submittedName>
</protein>
<dbReference type="Proteomes" id="UP001497444">
    <property type="component" value="Chromosome 16"/>
</dbReference>
<proteinExistence type="predicted"/>